<comment type="caution">
    <text evidence="1">The sequence shown here is derived from an EMBL/GenBank/DDBJ whole genome shotgun (WGS) entry which is preliminary data.</text>
</comment>
<organism evidence="1 2">
    <name type="scientific">Sclerotinia nivalis</name>
    <dbReference type="NCBI Taxonomy" id="352851"/>
    <lineage>
        <taxon>Eukaryota</taxon>
        <taxon>Fungi</taxon>
        <taxon>Dikarya</taxon>
        <taxon>Ascomycota</taxon>
        <taxon>Pezizomycotina</taxon>
        <taxon>Leotiomycetes</taxon>
        <taxon>Helotiales</taxon>
        <taxon>Sclerotiniaceae</taxon>
        <taxon>Sclerotinia</taxon>
    </lineage>
</organism>
<accession>A0A9X0ALR3</accession>
<keyword evidence="2" id="KW-1185">Reference proteome</keyword>
<sequence>MQLLALLRYLMITNPFKVRTRKVQDHASGSPNNYDFLSSRIRASYVHLFTQENFSSTTSFNALHAGLSYHRLLSKETGVRGGQFDNSRVPTLSTRDGVTYNALYYHHHLG</sequence>
<gene>
    <name evidence="1" type="ORF">OCU04_005827</name>
</gene>
<evidence type="ECO:0000313" key="2">
    <source>
        <dbReference type="Proteomes" id="UP001152300"/>
    </source>
</evidence>
<protein>
    <submittedName>
        <fullName evidence="1">Uncharacterized protein</fullName>
    </submittedName>
</protein>
<proteinExistence type="predicted"/>
<dbReference type="AlphaFoldDB" id="A0A9X0ALR3"/>
<name>A0A9X0ALR3_9HELO</name>
<reference evidence="1" key="1">
    <citation type="submission" date="2022-11" db="EMBL/GenBank/DDBJ databases">
        <title>Genome Resource of Sclerotinia nivalis Strain SnTB1, a Plant Pathogen Isolated from American Ginseng.</title>
        <authorList>
            <person name="Fan S."/>
        </authorList>
    </citation>
    <scope>NUCLEOTIDE SEQUENCE</scope>
    <source>
        <strain evidence="1">SnTB1</strain>
    </source>
</reference>
<dbReference type="EMBL" id="JAPEIS010000006">
    <property type="protein sequence ID" value="KAJ8065114.1"/>
    <property type="molecule type" value="Genomic_DNA"/>
</dbReference>
<evidence type="ECO:0000313" key="1">
    <source>
        <dbReference type="EMBL" id="KAJ8065114.1"/>
    </source>
</evidence>
<dbReference type="Proteomes" id="UP001152300">
    <property type="component" value="Unassembled WGS sequence"/>
</dbReference>